<dbReference type="InterPro" id="IPR030392">
    <property type="entry name" value="S74_ICA"/>
</dbReference>
<proteinExistence type="predicted"/>
<accession>A0A9W7A0B6</accession>
<dbReference type="InterPro" id="IPR000742">
    <property type="entry name" value="EGF"/>
</dbReference>
<dbReference type="AlphaFoldDB" id="A0A9W7A0B6"/>
<evidence type="ECO:0000256" key="1">
    <source>
        <dbReference type="PROSITE-ProRule" id="PRU00076"/>
    </source>
</evidence>
<gene>
    <name evidence="6" type="ORF">TrRE_jg12572</name>
</gene>
<feature type="signal peptide" evidence="3">
    <location>
        <begin position="1"/>
        <end position="17"/>
    </location>
</feature>
<dbReference type="PROSITE" id="PS51257">
    <property type="entry name" value="PROKAR_LIPOPROTEIN"/>
    <property type="match status" value="1"/>
</dbReference>
<protein>
    <recommendedName>
        <fullName evidence="8">EGF-like domain-containing protein</fullName>
    </recommendedName>
</protein>
<evidence type="ECO:0008006" key="8">
    <source>
        <dbReference type="Google" id="ProtNLM"/>
    </source>
</evidence>
<dbReference type="OrthoDB" id="27041at2759"/>
<comment type="caution">
    <text evidence="6">The sequence shown here is derived from an EMBL/GenBank/DDBJ whole genome shotgun (WGS) entry which is preliminary data.</text>
</comment>
<reference evidence="6" key="1">
    <citation type="submission" date="2022-07" db="EMBL/GenBank/DDBJ databases">
        <title>Genome analysis of Parmales, a sister group of diatoms, reveals the evolutionary specialization of diatoms from phago-mixotrophs to photoautotrophs.</title>
        <authorList>
            <person name="Ban H."/>
            <person name="Sato S."/>
            <person name="Yoshikawa S."/>
            <person name="Kazumasa Y."/>
            <person name="Nakamura Y."/>
            <person name="Ichinomiya M."/>
            <person name="Saitoh K."/>
            <person name="Sato N."/>
            <person name="Blanc-Mathieu R."/>
            <person name="Endo H."/>
            <person name="Kuwata A."/>
            <person name="Ogata H."/>
        </authorList>
    </citation>
    <scope>NUCLEOTIDE SEQUENCE</scope>
</reference>
<sequence>MKKFLLILFITVGGVLSGCAPHWCNQRGLCTSPTETDAFCFCEYGFTNSDCSLRICPKSFDPLDTPSQNHRAVSMTLKSAKGKMEGVVKVGFNGEEFDMTPGADAAMVKQQFSSLRNIEEVDVERSGEDENGGAVYNLKFLKWPVIPHENNIYINNGNPPLSAFSCNTTGITGDVYGVDCKFKSVESSHVKQYVECSNHGKCNSITGQCACEKGWNGDACDDNTDSGVVIKHKAEGPFFTGTVMRMDANRDLSGTFDFLRATTSYGRKDILQLSGNGNLTMHEGDLRLKSGGVSVEGGEGLAVKSAESSEFPAITGISPGGGAAFYGPGANFIGNVVELGVERGKAEVFKFIKAEVKGSEGKEEVFVVRGDGIVEATGFKGNEIVAGNELRAGGGGMTVEGGGLEVEEGGMKYNFISTSVSGSQVFSVTSSGTVVNTGGIDTKGHVIVSGDLEVNGGMVFDRHLVSPEDGIIKVDVKGNTFIEIDKNGQHGDKKSMVVECVGTKPSLGQVIMIKNGGSINALLQNPGSGPASLSVPSGTVIMFVYTEPDGWADITAAAAHTRDLTGVNALEAANDLDIGRFGFTAERFIAGEWKNKEGSDEGMLVYFGAGGVMTANEGVRFEKSTGALKVGKLDIDEIVGDVDFRGGSVKNVRLVGGEVEGLKHLNVESFGVLNEAKHTTDRYVRVGVFNDQGFLKASDDIMYEGKEGGGGLRVTKISAMGGKMLEVGSRVDFQGNELSGVKLEKDTVVQDCSWKGGSIEDAVLVNVTAKGLDLGEIEVEGIKVEKFVDGFKGNVFIAGEGGEVEATKTLRIVKVDEGASEKFTLEVFANLDVKGNELANVDITKAKIGGGKGDVSVVGEVGVEGRVVFGEGGSLEGPKIMGGSVEGLEKLQCKGNLDVDGGANVGGEVYIEGSLTVSGSVLGSGPYVDASDRRFKKDIEGLEGAMDVLRELRGVRYVIDEEGEAAKSRNMRGGGTRFELGFIAQEVEEVLPELVRTHEDGYKGVMYARAVPVVVEAVKELEEEIRDVREENERLRGTVGDLMRRLEALEEKI</sequence>
<keyword evidence="1" id="KW-0245">EGF-like domain</keyword>
<keyword evidence="3" id="KW-0732">Signal</keyword>
<comment type="caution">
    <text evidence="1">Lacks conserved residue(s) required for the propagation of feature annotation.</text>
</comment>
<evidence type="ECO:0000313" key="6">
    <source>
        <dbReference type="EMBL" id="GMH60592.1"/>
    </source>
</evidence>
<evidence type="ECO:0000259" key="5">
    <source>
        <dbReference type="PROSITE" id="PS51688"/>
    </source>
</evidence>
<evidence type="ECO:0000256" key="2">
    <source>
        <dbReference type="SAM" id="Coils"/>
    </source>
</evidence>
<dbReference type="PROSITE" id="PS01186">
    <property type="entry name" value="EGF_2"/>
    <property type="match status" value="2"/>
</dbReference>
<keyword evidence="7" id="KW-1185">Reference proteome</keyword>
<dbReference type="Pfam" id="PF23106">
    <property type="entry name" value="EGF_Teneurin"/>
    <property type="match status" value="1"/>
</dbReference>
<dbReference type="Gene3D" id="2.10.25.10">
    <property type="entry name" value="Laminin"/>
    <property type="match status" value="1"/>
</dbReference>
<evidence type="ECO:0000259" key="4">
    <source>
        <dbReference type="PROSITE" id="PS50026"/>
    </source>
</evidence>
<keyword evidence="2" id="KW-0175">Coiled coil</keyword>
<organism evidence="6 7">
    <name type="scientific">Triparma retinervis</name>
    <dbReference type="NCBI Taxonomy" id="2557542"/>
    <lineage>
        <taxon>Eukaryota</taxon>
        <taxon>Sar</taxon>
        <taxon>Stramenopiles</taxon>
        <taxon>Ochrophyta</taxon>
        <taxon>Bolidophyceae</taxon>
        <taxon>Parmales</taxon>
        <taxon>Triparmaceae</taxon>
        <taxon>Triparma</taxon>
    </lineage>
</organism>
<feature type="domain" description="EGF-like" evidence="4">
    <location>
        <begin position="15"/>
        <end position="52"/>
    </location>
</feature>
<dbReference type="CDD" id="cd00055">
    <property type="entry name" value="EGF_Lam"/>
    <property type="match status" value="1"/>
</dbReference>
<dbReference type="PROSITE" id="PS50026">
    <property type="entry name" value="EGF_3"/>
    <property type="match status" value="1"/>
</dbReference>
<dbReference type="Proteomes" id="UP001165082">
    <property type="component" value="Unassembled WGS sequence"/>
</dbReference>
<evidence type="ECO:0000256" key="3">
    <source>
        <dbReference type="SAM" id="SignalP"/>
    </source>
</evidence>
<feature type="disulfide bond" evidence="1">
    <location>
        <begin position="42"/>
        <end position="51"/>
    </location>
</feature>
<dbReference type="EMBL" id="BRXZ01001042">
    <property type="protein sequence ID" value="GMH60592.1"/>
    <property type="molecule type" value="Genomic_DNA"/>
</dbReference>
<dbReference type="PROSITE" id="PS00022">
    <property type="entry name" value="EGF_1"/>
    <property type="match status" value="1"/>
</dbReference>
<dbReference type="PROSITE" id="PS51688">
    <property type="entry name" value="ICA"/>
    <property type="match status" value="1"/>
</dbReference>
<dbReference type="Pfam" id="PF13884">
    <property type="entry name" value="Peptidase_S74"/>
    <property type="match status" value="1"/>
</dbReference>
<feature type="coiled-coil region" evidence="2">
    <location>
        <begin position="1011"/>
        <end position="1052"/>
    </location>
</feature>
<feature type="chain" id="PRO_5040829957" description="EGF-like domain-containing protein" evidence="3">
    <location>
        <begin position="18"/>
        <end position="1053"/>
    </location>
</feature>
<dbReference type="InterPro" id="IPR002049">
    <property type="entry name" value="LE_dom"/>
</dbReference>
<name>A0A9W7A0B6_9STRA</name>
<keyword evidence="1" id="KW-1015">Disulfide bond</keyword>
<feature type="domain" description="Peptidase S74" evidence="5">
    <location>
        <begin position="931"/>
        <end position="1032"/>
    </location>
</feature>
<evidence type="ECO:0000313" key="7">
    <source>
        <dbReference type="Proteomes" id="UP001165082"/>
    </source>
</evidence>